<evidence type="ECO:0000313" key="2">
    <source>
        <dbReference type="EMBL" id="EIW88399.1"/>
    </source>
</evidence>
<keyword evidence="1" id="KW-1133">Transmembrane helix</keyword>
<evidence type="ECO:0000313" key="3">
    <source>
        <dbReference type="Proteomes" id="UP000035062"/>
    </source>
</evidence>
<dbReference type="RefSeq" id="WP_008985100.1">
    <property type="nucleotide sequence ID" value="NZ_AKKU01000020.1"/>
</dbReference>
<gene>
    <name evidence="2" type="ORF">AGRI_11372</name>
</gene>
<comment type="caution">
    <text evidence="2">The sequence shown here is derived from an EMBL/GenBank/DDBJ whole genome shotgun (WGS) entry which is preliminary data.</text>
</comment>
<sequence length="76" mass="8559">MKRDSKVLLAVAVILSMVNFIDFIFYGQRIGYLVLAIGFSLMAFGTYRDSNNASLFGAVIVICGFTAKWFLDYDLF</sequence>
<dbReference type="AlphaFoldDB" id="I9P0Y5"/>
<dbReference type="EMBL" id="AKKU01000020">
    <property type="protein sequence ID" value="EIW88399.1"/>
    <property type="molecule type" value="Genomic_DNA"/>
</dbReference>
<keyword evidence="3" id="KW-1185">Reference proteome</keyword>
<evidence type="ECO:0000256" key="1">
    <source>
        <dbReference type="SAM" id="Phobius"/>
    </source>
</evidence>
<protein>
    <submittedName>
        <fullName evidence="2">Uncharacterized protein</fullName>
    </submittedName>
</protein>
<reference evidence="2 3" key="1">
    <citation type="journal article" date="2012" name="J. Bacteriol.">
        <title>Genome Sequence of Pectin-Degrading Alishewanella agri, Isolated from Landfill Soil.</title>
        <authorList>
            <person name="Kim J."/>
            <person name="Jung J."/>
            <person name="Sung J.S."/>
            <person name="Chun J."/>
            <person name="Park W."/>
        </authorList>
    </citation>
    <scope>NUCLEOTIDE SEQUENCE [LARGE SCALE GENOMIC DNA]</scope>
    <source>
        <strain evidence="2 3">BL06</strain>
    </source>
</reference>
<proteinExistence type="predicted"/>
<feature type="transmembrane region" description="Helical" evidence="1">
    <location>
        <begin position="54"/>
        <end position="71"/>
    </location>
</feature>
<dbReference type="Proteomes" id="UP000035062">
    <property type="component" value="Unassembled WGS sequence"/>
</dbReference>
<name>I9P0Y5_9ALTE</name>
<organism evidence="2 3">
    <name type="scientific">Alishewanella agri BL06</name>
    <dbReference type="NCBI Taxonomy" id="1195246"/>
    <lineage>
        <taxon>Bacteria</taxon>
        <taxon>Pseudomonadati</taxon>
        <taxon>Pseudomonadota</taxon>
        <taxon>Gammaproteobacteria</taxon>
        <taxon>Alteromonadales</taxon>
        <taxon>Alteromonadaceae</taxon>
        <taxon>Alishewanella</taxon>
    </lineage>
</organism>
<keyword evidence="1" id="KW-0472">Membrane</keyword>
<keyword evidence="1" id="KW-0812">Transmembrane</keyword>
<accession>I9P0Y5</accession>
<feature type="transmembrane region" description="Helical" evidence="1">
    <location>
        <begin position="30"/>
        <end position="47"/>
    </location>
</feature>